<dbReference type="InterPro" id="IPR006135">
    <property type="entry name" value="T3SS_substrate_exporter"/>
</dbReference>
<dbReference type="eggNOG" id="COG2257">
    <property type="taxonomic scope" value="Bacteria"/>
</dbReference>
<evidence type="ECO:0000313" key="3">
    <source>
        <dbReference type="Proteomes" id="UP000001520"/>
    </source>
</evidence>
<dbReference type="EMBL" id="AP011529">
    <property type="protein sequence ID" value="BAI81465.1"/>
    <property type="molecule type" value="Genomic_DNA"/>
</dbReference>
<dbReference type="Gene3D" id="3.40.1690.10">
    <property type="entry name" value="secretion proteins EscU"/>
    <property type="match status" value="1"/>
</dbReference>
<evidence type="ECO:0000256" key="1">
    <source>
        <dbReference type="ARBA" id="ARBA00010690"/>
    </source>
</evidence>
<evidence type="ECO:0000313" key="2">
    <source>
        <dbReference type="EMBL" id="BAI81465.1"/>
    </source>
</evidence>
<proteinExistence type="inferred from homology"/>
<keyword evidence="2" id="KW-0282">Flagellum</keyword>
<keyword evidence="2" id="KW-0966">Cell projection</keyword>
<dbReference type="Pfam" id="PF01312">
    <property type="entry name" value="Bac_export_2"/>
    <property type="match status" value="1"/>
</dbReference>
<dbReference type="OrthoDB" id="5244399at2"/>
<dbReference type="GO" id="GO:0009306">
    <property type="term" value="P:protein secretion"/>
    <property type="evidence" value="ECO:0007669"/>
    <property type="project" value="InterPro"/>
</dbReference>
<dbReference type="PANTHER" id="PTHR30531">
    <property type="entry name" value="FLAGELLAR BIOSYNTHETIC PROTEIN FLHB"/>
    <property type="match status" value="1"/>
</dbReference>
<keyword evidence="3" id="KW-1185">Reference proteome</keyword>
<comment type="similarity">
    <text evidence="1">Belongs to the type III secretion exporter family.</text>
</comment>
<sequence length="90" mass="10135">MKKTKKAAALKYDANKDKAPKLVAKGQGLIAEKIIEKAKEHGVFIKEDPDIVEILSTLDLFEEIPDKLYQAIANILVEVYKINNKIKNLN</sequence>
<dbReference type="AlphaFoldDB" id="D3P9S5"/>
<dbReference type="GO" id="GO:0005886">
    <property type="term" value="C:plasma membrane"/>
    <property type="evidence" value="ECO:0007669"/>
    <property type="project" value="TreeGrafter"/>
</dbReference>
<dbReference type="HOGENOM" id="CLU_041013_4_2_0"/>
<keyword evidence="2" id="KW-0969">Cilium</keyword>
<gene>
    <name evidence="2" type="ordered locus">DEFDS_2014</name>
</gene>
<organism evidence="2 3">
    <name type="scientific">Deferribacter desulfuricans (strain DSM 14783 / JCM 11476 / NBRC 101012 / SSM1)</name>
    <dbReference type="NCBI Taxonomy" id="639282"/>
    <lineage>
        <taxon>Bacteria</taxon>
        <taxon>Pseudomonadati</taxon>
        <taxon>Deferribacterota</taxon>
        <taxon>Deferribacteres</taxon>
        <taxon>Deferribacterales</taxon>
        <taxon>Deferribacteraceae</taxon>
        <taxon>Deferribacter</taxon>
    </lineage>
</organism>
<dbReference type="STRING" id="639282.DEFDS_2014"/>
<protein>
    <submittedName>
        <fullName evidence="2">Flagellar biosynthesis protein FlhB</fullName>
    </submittedName>
</protein>
<dbReference type="RefSeq" id="WP_013008710.1">
    <property type="nucleotide sequence ID" value="NC_013939.1"/>
</dbReference>
<accession>D3P9S5</accession>
<dbReference type="SUPFAM" id="SSF160544">
    <property type="entry name" value="EscU C-terminal domain-like"/>
    <property type="match status" value="1"/>
</dbReference>
<dbReference type="PANTHER" id="PTHR30531:SF12">
    <property type="entry name" value="FLAGELLAR BIOSYNTHETIC PROTEIN FLHB"/>
    <property type="match status" value="1"/>
</dbReference>
<dbReference type="InterPro" id="IPR029025">
    <property type="entry name" value="T3SS_substrate_exporter_C"/>
</dbReference>
<dbReference type="Proteomes" id="UP000001520">
    <property type="component" value="Chromosome"/>
</dbReference>
<dbReference type="KEGG" id="ddf:DEFDS_2014"/>
<reference evidence="2 3" key="1">
    <citation type="journal article" date="2010" name="DNA Res.">
        <title>Bacterial lifestyle in a deep-sea hydrothermal vent chimney revealed by the genome sequence of the thermophilic bacterium Deferribacter desulfuricans SSM1.</title>
        <authorList>
            <person name="Takaki Y."/>
            <person name="Shimamura S."/>
            <person name="Nakagawa S."/>
            <person name="Fukuhara Y."/>
            <person name="Horikawa H."/>
            <person name="Ankai A."/>
            <person name="Harada T."/>
            <person name="Hosoyama A."/>
            <person name="Oguchi A."/>
            <person name="Fukui S."/>
            <person name="Fujita N."/>
            <person name="Takami H."/>
            <person name="Takai K."/>
        </authorList>
    </citation>
    <scope>NUCLEOTIDE SEQUENCE [LARGE SCALE GENOMIC DNA]</scope>
    <source>
        <strain evidence="3">DSM 14783 / JCM 11476 / NBRC 101012 / SSM1</strain>
    </source>
</reference>
<name>D3P9S5_DEFDS</name>